<reference evidence="12" key="1">
    <citation type="journal article" date="2019" name="Int. J. Syst. Evol. Microbiol.">
        <title>The Global Catalogue of Microorganisms (GCM) 10K type strain sequencing project: providing services to taxonomists for standard genome sequencing and annotation.</title>
        <authorList>
            <consortium name="The Broad Institute Genomics Platform"/>
            <consortium name="The Broad Institute Genome Sequencing Center for Infectious Disease"/>
            <person name="Wu L."/>
            <person name="Ma J."/>
        </authorList>
    </citation>
    <scope>NUCLEOTIDE SEQUENCE [LARGE SCALE GENOMIC DNA]</scope>
    <source>
        <strain evidence="12">KCTC 52473</strain>
    </source>
</reference>
<comment type="similarity">
    <text evidence="2 9">Belongs to the binding-protein-dependent transport system permease family. CysTW subfamily.</text>
</comment>
<dbReference type="CDD" id="cd06261">
    <property type="entry name" value="TM_PBP2"/>
    <property type="match status" value="1"/>
</dbReference>
<proteinExistence type="inferred from homology"/>
<feature type="transmembrane region" description="Helical" evidence="9">
    <location>
        <begin position="312"/>
        <end position="333"/>
    </location>
</feature>
<keyword evidence="4" id="KW-0813">Transport</keyword>
<dbReference type="NCBIfam" id="TIGR00974">
    <property type="entry name" value="3a0107s02c"/>
    <property type="match status" value="1"/>
</dbReference>
<dbReference type="InterPro" id="IPR005672">
    <property type="entry name" value="Phosphate_PstA"/>
</dbReference>
<evidence type="ECO:0000256" key="7">
    <source>
        <dbReference type="ARBA" id="ARBA00022989"/>
    </source>
</evidence>
<dbReference type="EMBL" id="JBHRSW010000006">
    <property type="protein sequence ID" value="MFC3120977.1"/>
    <property type="molecule type" value="Genomic_DNA"/>
</dbReference>
<protein>
    <recommendedName>
        <fullName evidence="3 9">Phosphate transport system permease protein PstA</fullName>
    </recommendedName>
</protein>
<dbReference type="InterPro" id="IPR035906">
    <property type="entry name" value="MetI-like_sf"/>
</dbReference>
<evidence type="ECO:0000256" key="4">
    <source>
        <dbReference type="ARBA" id="ARBA00022448"/>
    </source>
</evidence>
<evidence type="ECO:0000259" key="10">
    <source>
        <dbReference type="PROSITE" id="PS50928"/>
    </source>
</evidence>
<name>A0ABV7FKY8_9ALTE</name>
<feature type="transmembrane region" description="Helical" evidence="9">
    <location>
        <begin position="12"/>
        <end position="38"/>
    </location>
</feature>
<evidence type="ECO:0000313" key="11">
    <source>
        <dbReference type="EMBL" id="MFC3120977.1"/>
    </source>
</evidence>
<organism evidence="11 12">
    <name type="scientific">Agaribacter flavus</name>
    <dbReference type="NCBI Taxonomy" id="1902781"/>
    <lineage>
        <taxon>Bacteria</taxon>
        <taxon>Pseudomonadati</taxon>
        <taxon>Pseudomonadota</taxon>
        <taxon>Gammaproteobacteria</taxon>
        <taxon>Alteromonadales</taxon>
        <taxon>Alteromonadaceae</taxon>
        <taxon>Agaribacter</taxon>
    </lineage>
</organism>
<feature type="transmembrane region" description="Helical" evidence="9">
    <location>
        <begin position="353"/>
        <end position="373"/>
    </location>
</feature>
<evidence type="ECO:0000256" key="3">
    <source>
        <dbReference type="ARBA" id="ARBA00016864"/>
    </source>
</evidence>
<feature type="transmembrane region" description="Helical" evidence="9">
    <location>
        <begin position="402"/>
        <end position="423"/>
    </location>
</feature>
<dbReference type="SUPFAM" id="SSF161098">
    <property type="entry name" value="MetI-like"/>
    <property type="match status" value="1"/>
</dbReference>
<feature type="transmembrane region" description="Helical" evidence="9">
    <location>
        <begin position="479"/>
        <end position="501"/>
    </location>
</feature>
<gene>
    <name evidence="11" type="primary">pstA</name>
    <name evidence="11" type="ORF">ACFOHL_05060</name>
</gene>
<evidence type="ECO:0000256" key="2">
    <source>
        <dbReference type="ARBA" id="ARBA00007069"/>
    </source>
</evidence>
<dbReference type="Gene3D" id="1.10.3720.10">
    <property type="entry name" value="MetI-like"/>
    <property type="match status" value="1"/>
</dbReference>
<dbReference type="InterPro" id="IPR000515">
    <property type="entry name" value="MetI-like"/>
</dbReference>
<feature type="domain" description="ABC transmembrane type-1" evidence="10">
    <location>
        <begin position="266"/>
        <end position="498"/>
    </location>
</feature>
<keyword evidence="5 9" id="KW-1003">Cell membrane</keyword>
<keyword evidence="6 9" id="KW-0812">Transmembrane</keyword>
<comment type="caution">
    <text evidence="11">The sequence shown here is derived from an EMBL/GenBank/DDBJ whole genome shotgun (WGS) entry which is preliminary data.</text>
</comment>
<dbReference type="PANTHER" id="PTHR43470:SF6">
    <property type="entry name" value="PHOSPHATE TRANSPORT SYSTEM PERMEASE PROTEIN PSTA"/>
    <property type="match status" value="1"/>
</dbReference>
<evidence type="ECO:0000256" key="1">
    <source>
        <dbReference type="ARBA" id="ARBA00004651"/>
    </source>
</evidence>
<dbReference type="PANTHER" id="PTHR43470">
    <property type="entry name" value="PHOSPHATE TRANSPORT SYSTEM PERMEASE PROTEIN PSTA-RELATED"/>
    <property type="match status" value="1"/>
</dbReference>
<evidence type="ECO:0000256" key="5">
    <source>
        <dbReference type="ARBA" id="ARBA00022475"/>
    </source>
</evidence>
<keyword evidence="8 9" id="KW-0472">Membrane</keyword>
<evidence type="ECO:0000313" key="12">
    <source>
        <dbReference type="Proteomes" id="UP001595478"/>
    </source>
</evidence>
<dbReference type="PROSITE" id="PS50928">
    <property type="entry name" value="ABC_TM1"/>
    <property type="match status" value="1"/>
</dbReference>
<evidence type="ECO:0000256" key="9">
    <source>
        <dbReference type="RuleBase" id="RU363043"/>
    </source>
</evidence>
<dbReference type="RefSeq" id="WP_376919115.1">
    <property type="nucleotide sequence ID" value="NZ_JBHRSW010000006.1"/>
</dbReference>
<sequence>MTFDFQVSWRQIGAESLSIVCIAILFIFLSAMVIFISFQGIRHFMPENVYTINVTYPTGKQERYYESSVKSITSVKEYIDERLAKQFSQQPELQPQVMVEIDNELVGILSENGKRYFGRFVFIQSPSQNQIMLSDFDNLHVTSKILLSELSEIQSTKLMPLHRQIAKMHSEQVQADSPALVRANTEFLRWQTYANSINDQLQEYKVFLQDAQGEPFDIELPSIITLTQPNRLSFFEVSVEFVSKVWRFVSDVPKQAATAGGVFPAIFGTVLMVIIMTIVVAPFGMIAAIYLHEYAPANRVTEMIRIGISNMAAVPSVVYGVFGLGFFVYTLGGSIDQLLYADSLPSPTFGKPGLLWAALTMGLLTLPVVIVSAEEGLKRVPQGLREGSYALGATKLETIQKVVLPMASPGMLTGIILAIARAAGEVAPLILVGAVKFAPNLPFDEEYPFIHLERQFMHLGVFIYDGAFHNQLESQGSSMMFASCMLLLIIVFLLNISAILFRKRLRDKYERSQL</sequence>
<keyword evidence="12" id="KW-1185">Reference proteome</keyword>
<dbReference type="Proteomes" id="UP001595478">
    <property type="component" value="Unassembled WGS sequence"/>
</dbReference>
<evidence type="ECO:0000256" key="6">
    <source>
        <dbReference type="ARBA" id="ARBA00022692"/>
    </source>
</evidence>
<keyword evidence="7 9" id="KW-1133">Transmembrane helix</keyword>
<feature type="transmembrane region" description="Helical" evidence="9">
    <location>
        <begin position="262"/>
        <end position="291"/>
    </location>
</feature>
<dbReference type="Pfam" id="PF00528">
    <property type="entry name" value="BPD_transp_1"/>
    <property type="match status" value="1"/>
</dbReference>
<comment type="subcellular location">
    <subcellularLocation>
        <location evidence="9">Cell inner membrane</location>
        <topology evidence="9">Multi-pass membrane protein</topology>
    </subcellularLocation>
    <subcellularLocation>
        <location evidence="1">Cell membrane</location>
        <topology evidence="1">Multi-pass membrane protein</topology>
    </subcellularLocation>
</comment>
<evidence type="ECO:0000256" key="8">
    <source>
        <dbReference type="ARBA" id="ARBA00023136"/>
    </source>
</evidence>
<accession>A0ABV7FKY8</accession>